<evidence type="ECO:0000313" key="3">
    <source>
        <dbReference type="EMBL" id="CAG8482609.1"/>
    </source>
</evidence>
<sequence length="204" mass="22349">MGNCVSSPNQRPKDIGIGSQSLNPISKKKSNFFHDNDNNNTRKSKTFKRKKVHKGLIGLPSNFQHTGHIGISELRSGKVDPEKVKSQMAEVAAALRLEINPISESIDTQTHQIPISKQDLDSSSFTSNSPTSNSSSQFHVKRKQTSPTIPVSQEQVTVTSSISSQNKIDPMAEVVAALKMPVDGNLNDFIINNSNELNVDKNVK</sequence>
<dbReference type="Proteomes" id="UP000789405">
    <property type="component" value="Unassembled WGS sequence"/>
</dbReference>
<feature type="region of interest" description="Disordered" evidence="1">
    <location>
        <begin position="1"/>
        <end position="48"/>
    </location>
</feature>
<evidence type="ECO:0000256" key="1">
    <source>
        <dbReference type="SAM" id="MobiDB-lite"/>
    </source>
</evidence>
<keyword evidence="4" id="KW-1185">Reference proteome</keyword>
<name>A0A9N8WE49_9GLOM</name>
<feature type="region of interest" description="Disordered" evidence="1">
    <location>
        <begin position="118"/>
        <end position="152"/>
    </location>
</feature>
<evidence type="ECO:0000313" key="4">
    <source>
        <dbReference type="Proteomes" id="UP000789405"/>
    </source>
</evidence>
<feature type="domain" description="CRIB" evidence="2">
    <location>
        <begin position="57"/>
        <end position="70"/>
    </location>
</feature>
<reference evidence="3" key="1">
    <citation type="submission" date="2021-06" db="EMBL/GenBank/DDBJ databases">
        <authorList>
            <person name="Kallberg Y."/>
            <person name="Tangrot J."/>
            <person name="Rosling A."/>
        </authorList>
    </citation>
    <scope>NUCLEOTIDE SEQUENCE</scope>
    <source>
        <strain evidence="3">MA453B</strain>
    </source>
</reference>
<protein>
    <submittedName>
        <fullName evidence="3">11858_t:CDS:1</fullName>
    </submittedName>
</protein>
<dbReference type="InterPro" id="IPR000095">
    <property type="entry name" value="CRIB_dom"/>
</dbReference>
<proteinExistence type="predicted"/>
<dbReference type="PROSITE" id="PS50108">
    <property type="entry name" value="CRIB"/>
    <property type="match status" value="1"/>
</dbReference>
<gene>
    <name evidence="3" type="ORF">DERYTH_LOCUS2004</name>
</gene>
<feature type="compositionally biased region" description="Low complexity" evidence="1">
    <location>
        <begin position="122"/>
        <end position="136"/>
    </location>
</feature>
<dbReference type="InterPro" id="IPR036936">
    <property type="entry name" value="CRIB_dom_sf"/>
</dbReference>
<organism evidence="3 4">
    <name type="scientific">Dentiscutata erythropus</name>
    <dbReference type="NCBI Taxonomy" id="1348616"/>
    <lineage>
        <taxon>Eukaryota</taxon>
        <taxon>Fungi</taxon>
        <taxon>Fungi incertae sedis</taxon>
        <taxon>Mucoromycota</taxon>
        <taxon>Glomeromycotina</taxon>
        <taxon>Glomeromycetes</taxon>
        <taxon>Diversisporales</taxon>
        <taxon>Gigasporaceae</taxon>
        <taxon>Dentiscutata</taxon>
    </lineage>
</organism>
<dbReference type="AlphaFoldDB" id="A0A9N8WE49"/>
<dbReference type="Gene3D" id="3.90.810.10">
    <property type="entry name" value="CRIB domain"/>
    <property type="match status" value="1"/>
</dbReference>
<dbReference type="EMBL" id="CAJVPY010000598">
    <property type="protein sequence ID" value="CAG8482609.1"/>
    <property type="molecule type" value="Genomic_DNA"/>
</dbReference>
<accession>A0A9N8WE49</accession>
<dbReference type="OrthoDB" id="5559822at2759"/>
<feature type="compositionally biased region" description="Polar residues" evidence="1">
    <location>
        <begin position="1"/>
        <end position="10"/>
    </location>
</feature>
<evidence type="ECO:0000259" key="2">
    <source>
        <dbReference type="PROSITE" id="PS50108"/>
    </source>
</evidence>
<comment type="caution">
    <text evidence="3">The sequence shown here is derived from an EMBL/GenBank/DDBJ whole genome shotgun (WGS) entry which is preliminary data.</text>
</comment>